<protein>
    <submittedName>
        <fullName evidence="1">Uncharacterized protein</fullName>
    </submittedName>
</protein>
<name>A0A6C0E314_9ZZZZ</name>
<accession>A0A6C0E314</accession>
<organism evidence="1">
    <name type="scientific">viral metagenome</name>
    <dbReference type="NCBI Taxonomy" id="1070528"/>
    <lineage>
        <taxon>unclassified sequences</taxon>
        <taxon>metagenomes</taxon>
        <taxon>organismal metagenomes</taxon>
    </lineage>
</organism>
<dbReference type="AlphaFoldDB" id="A0A6C0E314"/>
<evidence type="ECO:0000313" key="1">
    <source>
        <dbReference type="EMBL" id="QHT22669.1"/>
    </source>
</evidence>
<dbReference type="EMBL" id="MN739720">
    <property type="protein sequence ID" value="QHT22669.1"/>
    <property type="molecule type" value="Genomic_DNA"/>
</dbReference>
<proteinExistence type="predicted"/>
<reference evidence="1" key="1">
    <citation type="journal article" date="2020" name="Nature">
        <title>Giant virus diversity and host interactions through global metagenomics.</title>
        <authorList>
            <person name="Schulz F."/>
            <person name="Roux S."/>
            <person name="Paez-Espino D."/>
            <person name="Jungbluth S."/>
            <person name="Walsh D.A."/>
            <person name="Denef V.J."/>
            <person name="McMahon K.D."/>
            <person name="Konstantinidis K.T."/>
            <person name="Eloe-Fadrosh E.A."/>
            <person name="Kyrpides N.C."/>
            <person name="Woyke T."/>
        </authorList>
    </citation>
    <scope>NUCLEOTIDE SEQUENCE</scope>
    <source>
        <strain evidence="1">GVMAG-M-3300023179-114</strain>
    </source>
</reference>
<sequence length="326" mass="38995">MKCALIFPGNLASYIECIDNFVKFSYTYDVDVYILYSKQINYVHSFNEQNINIEVTQQDIDKIKSKFNKNIKYFEAIEDVNNYSTLLTNQREAFKEKIIWTKNLNLMTLFRYEDFINSEHRTNKYLDQFVRTNFLYQKIKDSNIKYDYIIRSRIDQYVDLNLLHKIIKTINNQKEIIPIISSCMDNFYVIGKTHFNFFDYLINEMGDEKLNYINSKDKYILGPEVQFRSLERTFFDKIKILNLSEIVNIEISFTILDSNNLYFYTCKNTQGLCYGKYILNNNINISNYKEKLNSDTNFKILPSKYNASYNGHVIKIYTVLTRDFFN</sequence>